<comment type="caution">
    <text evidence="6">The sequence shown here is derived from an EMBL/GenBank/DDBJ whole genome shotgun (WGS) entry which is preliminary data.</text>
</comment>
<feature type="chain" id="PRO_5045495248" evidence="4">
    <location>
        <begin position="21"/>
        <end position="604"/>
    </location>
</feature>
<name>A0ABV7VA76_9PROT</name>
<evidence type="ECO:0000313" key="7">
    <source>
        <dbReference type="Proteomes" id="UP001595711"/>
    </source>
</evidence>
<keyword evidence="3 4" id="KW-0732">Signal</keyword>
<dbReference type="RefSeq" id="WP_379720401.1">
    <property type="nucleotide sequence ID" value="NZ_JBHRYJ010000001.1"/>
</dbReference>
<comment type="similarity">
    <text evidence="2">Belongs to the virb1 family.</text>
</comment>
<organism evidence="6 7">
    <name type="scientific">Ferrovibrio xuzhouensis</name>
    <dbReference type="NCBI Taxonomy" id="1576914"/>
    <lineage>
        <taxon>Bacteria</taxon>
        <taxon>Pseudomonadati</taxon>
        <taxon>Pseudomonadota</taxon>
        <taxon>Alphaproteobacteria</taxon>
        <taxon>Rhodospirillales</taxon>
        <taxon>Rhodospirillaceae</taxon>
        <taxon>Ferrovibrio</taxon>
    </lineage>
</organism>
<dbReference type="Proteomes" id="UP001595711">
    <property type="component" value="Unassembled WGS sequence"/>
</dbReference>
<dbReference type="SUPFAM" id="SSF53955">
    <property type="entry name" value="Lysozyme-like"/>
    <property type="match status" value="1"/>
</dbReference>
<dbReference type="Gene3D" id="1.25.20.10">
    <property type="entry name" value="Bacterial muramidases"/>
    <property type="match status" value="1"/>
</dbReference>
<keyword evidence="7" id="KW-1185">Reference proteome</keyword>
<gene>
    <name evidence="6" type="ORF">ACFOOQ_00950</name>
</gene>
<evidence type="ECO:0000259" key="5">
    <source>
        <dbReference type="Pfam" id="PF01464"/>
    </source>
</evidence>
<reference evidence="7" key="1">
    <citation type="journal article" date="2019" name="Int. J. Syst. Evol. Microbiol.">
        <title>The Global Catalogue of Microorganisms (GCM) 10K type strain sequencing project: providing services to taxonomists for standard genome sequencing and annotation.</title>
        <authorList>
            <consortium name="The Broad Institute Genomics Platform"/>
            <consortium name="The Broad Institute Genome Sequencing Center for Infectious Disease"/>
            <person name="Wu L."/>
            <person name="Ma J."/>
        </authorList>
    </citation>
    <scope>NUCLEOTIDE SEQUENCE [LARGE SCALE GENOMIC DNA]</scope>
    <source>
        <strain evidence="7">KCTC 42182</strain>
    </source>
</reference>
<evidence type="ECO:0000313" key="6">
    <source>
        <dbReference type="EMBL" id="MFC3674089.1"/>
    </source>
</evidence>
<accession>A0ABV7VA76</accession>
<evidence type="ECO:0000256" key="4">
    <source>
        <dbReference type="SAM" id="SignalP"/>
    </source>
</evidence>
<feature type="signal peptide" evidence="4">
    <location>
        <begin position="1"/>
        <end position="20"/>
    </location>
</feature>
<dbReference type="Gene3D" id="1.10.530.10">
    <property type="match status" value="1"/>
</dbReference>
<proteinExistence type="inferred from homology"/>
<dbReference type="InterPro" id="IPR023346">
    <property type="entry name" value="Lysozyme-like_dom_sf"/>
</dbReference>
<dbReference type="CDD" id="cd13401">
    <property type="entry name" value="Slt70-like"/>
    <property type="match status" value="1"/>
</dbReference>
<dbReference type="SUPFAM" id="SSF48435">
    <property type="entry name" value="Bacterial muramidases"/>
    <property type="match status" value="1"/>
</dbReference>
<dbReference type="PANTHER" id="PTHR37423">
    <property type="entry name" value="SOLUBLE LYTIC MUREIN TRANSGLYCOSYLASE-RELATED"/>
    <property type="match status" value="1"/>
</dbReference>
<evidence type="ECO:0000256" key="1">
    <source>
        <dbReference type="ARBA" id="ARBA00007734"/>
    </source>
</evidence>
<comment type="similarity">
    <text evidence="1">Belongs to the transglycosylase Slt family.</text>
</comment>
<dbReference type="InterPro" id="IPR008258">
    <property type="entry name" value="Transglycosylase_SLT_dom_1"/>
</dbReference>
<sequence>MLACLAVTTLGLATIPGASAQQVARETLSPAPATATAAADYQLPSVLSDADIDRYQRIFDLQADGDWKDADRIIHQLHDRLLMGHVLHQRYMHPTAYYSSYGELAAWLREYRNLPGADEIYHLALKKKGRRDRAPLAPVGADLGDFDGDPGLVATTRRRSQPKERDPAHARAIAHAAGQFNDLLRRDQLTRAGEMLDERGLRAKMSKSEYDDWRRRLAWMWILEGDDEKALALAAPAAQRSRDLVPEADWVAGLAAWRLGRYDNAGHHFEHLAFNKAALGWDRAAGAWWGARVMLRLRQPSEAIRLLEVGAREERTFYGQLSLAQLGEDSPLSWRPPPLDDAQVKKLMQIPAVRRAAALSEIGEAALADREMTRLFAQASDDLAGNLLALVSRMQTPAAAMRIGVAWYNVKGESWDHALYPLPPWEPDDGYIVDRALVFAFMRQESAFNARAMSPVGAAGLMQLMPNTAGAVAGDRSLRSKRSRHKLFAPEYNIDLGQRYLQTLLKMPMVNGNLMYLAAAYNAGPGNLQKWLRANPDISADPLLFIETIPLSETRVFVERVLTNYWIYRIRIGQPDTSVTQAMTGGWPVYRAFDPDVTRTAQRK</sequence>
<dbReference type="PANTHER" id="PTHR37423:SF2">
    <property type="entry name" value="MEMBRANE-BOUND LYTIC MUREIN TRANSGLYCOSYLASE C"/>
    <property type="match status" value="1"/>
</dbReference>
<dbReference type="EMBL" id="JBHRYJ010000001">
    <property type="protein sequence ID" value="MFC3674089.1"/>
    <property type="molecule type" value="Genomic_DNA"/>
</dbReference>
<protein>
    <submittedName>
        <fullName evidence="6">Lytic transglycosylase domain-containing protein</fullName>
    </submittedName>
</protein>
<feature type="domain" description="Transglycosylase SLT" evidence="5">
    <location>
        <begin position="431"/>
        <end position="536"/>
    </location>
</feature>
<dbReference type="Pfam" id="PF01464">
    <property type="entry name" value="SLT"/>
    <property type="match status" value="1"/>
</dbReference>
<dbReference type="InterPro" id="IPR008939">
    <property type="entry name" value="Lytic_TGlycosylase_superhlx_U"/>
</dbReference>
<evidence type="ECO:0000256" key="3">
    <source>
        <dbReference type="ARBA" id="ARBA00022729"/>
    </source>
</evidence>
<evidence type="ECO:0000256" key="2">
    <source>
        <dbReference type="ARBA" id="ARBA00009387"/>
    </source>
</evidence>